<gene>
    <name evidence="2" type="ORF">AQUCO_02200285v1</name>
</gene>
<keyword evidence="3" id="KW-1185">Reference proteome</keyword>
<dbReference type="Proteomes" id="UP000230069">
    <property type="component" value="Unassembled WGS sequence"/>
</dbReference>
<keyword evidence="1" id="KW-0472">Membrane</keyword>
<keyword evidence="1" id="KW-1133">Transmembrane helix</keyword>
<name>A0A2G5DE32_AQUCA</name>
<sequence>MRILSIVSLIVIPSSHPFFNYRTTLLNCILLLFLKSGSFFALCFFAIPLHKLIWDVMPFPCLLLINYRLLSVN</sequence>
<organism evidence="2 3">
    <name type="scientific">Aquilegia coerulea</name>
    <name type="common">Rocky mountain columbine</name>
    <dbReference type="NCBI Taxonomy" id="218851"/>
    <lineage>
        <taxon>Eukaryota</taxon>
        <taxon>Viridiplantae</taxon>
        <taxon>Streptophyta</taxon>
        <taxon>Embryophyta</taxon>
        <taxon>Tracheophyta</taxon>
        <taxon>Spermatophyta</taxon>
        <taxon>Magnoliopsida</taxon>
        <taxon>Ranunculales</taxon>
        <taxon>Ranunculaceae</taxon>
        <taxon>Thalictroideae</taxon>
        <taxon>Aquilegia</taxon>
    </lineage>
</organism>
<dbReference type="InParanoid" id="A0A2G5DE32"/>
<accession>A0A2G5DE32</accession>
<dbReference type="AlphaFoldDB" id="A0A2G5DE32"/>
<evidence type="ECO:0000256" key="1">
    <source>
        <dbReference type="SAM" id="Phobius"/>
    </source>
</evidence>
<keyword evidence="1" id="KW-0812">Transmembrane</keyword>
<proteinExistence type="predicted"/>
<reference evidence="2 3" key="1">
    <citation type="submission" date="2017-09" db="EMBL/GenBank/DDBJ databases">
        <title>WGS assembly of Aquilegia coerulea Goldsmith.</title>
        <authorList>
            <person name="Hodges S."/>
            <person name="Kramer E."/>
            <person name="Nordborg M."/>
            <person name="Tomkins J."/>
            <person name="Borevitz J."/>
            <person name="Derieg N."/>
            <person name="Yan J."/>
            <person name="Mihaltcheva S."/>
            <person name="Hayes R.D."/>
            <person name="Rokhsar D."/>
        </authorList>
    </citation>
    <scope>NUCLEOTIDE SEQUENCE [LARGE SCALE GENOMIC DNA]</scope>
    <source>
        <strain evidence="3">cv. Goldsmith</strain>
    </source>
</reference>
<protein>
    <submittedName>
        <fullName evidence="2">Uncharacterized protein</fullName>
    </submittedName>
</protein>
<evidence type="ECO:0000313" key="2">
    <source>
        <dbReference type="EMBL" id="PIA41743.1"/>
    </source>
</evidence>
<evidence type="ECO:0000313" key="3">
    <source>
        <dbReference type="Proteomes" id="UP000230069"/>
    </source>
</evidence>
<feature type="transmembrane region" description="Helical" evidence="1">
    <location>
        <begin position="24"/>
        <end position="45"/>
    </location>
</feature>
<dbReference type="EMBL" id="KZ305039">
    <property type="protein sequence ID" value="PIA41743.1"/>
    <property type="molecule type" value="Genomic_DNA"/>
</dbReference>